<evidence type="ECO:0000313" key="8">
    <source>
        <dbReference type="Proteomes" id="UP000006228"/>
    </source>
</evidence>
<comment type="subunit">
    <text evidence="6">Homodimer.</text>
</comment>
<dbReference type="EC" id="3.5.1.-" evidence="6"/>
<protein>
    <recommendedName>
        <fullName evidence="6">Carbohydrate deacetylase</fullName>
        <ecNumber evidence="6">3.5.1.-</ecNumber>
    </recommendedName>
</protein>
<dbReference type="InterPro" id="IPR011330">
    <property type="entry name" value="Glyco_hydro/deAcase_b/a-brl"/>
</dbReference>
<dbReference type="CDD" id="cd10803">
    <property type="entry name" value="YdjC_EF3048_like"/>
    <property type="match status" value="1"/>
</dbReference>
<dbReference type="OrthoDB" id="9774177at2"/>
<keyword evidence="4 6" id="KW-0460">Magnesium</keyword>
<dbReference type="GO" id="GO:0046872">
    <property type="term" value="F:metal ion binding"/>
    <property type="evidence" value="ECO:0007669"/>
    <property type="project" value="UniProtKB-KW"/>
</dbReference>
<keyword evidence="5 6" id="KW-0119">Carbohydrate metabolism</keyword>
<sequence length="243" mass="27021">MKVIFNADDFGLTPGVNDGIIQSHLNGVVKSTTMLVGAPAEDHAIALAKQLPTLQVGLHLRFTLGRPLTRGETLCDTDGKFLSYQAFWAQQGFDSTAVYTECVAQVEAFLKSGLTLSHIDSHHHAHTHKALLPIVQDVARQYGIPLRGQKVAHLNYTFSDQFYDQNVKLDFLVEHLTELSRQYDVAEVMCHPANVDQALRSVSGYSQQREKELQVLTNPLLALNLAKRSIQVTDYSALSIQHE</sequence>
<evidence type="ECO:0000256" key="4">
    <source>
        <dbReference type="ARBA" id="ARBA00022842"/>
    </source>
</evidence>
<evidence type="ECO:0000256" key="5">
    <source>
        <dbReference type="ARBA" id="ARBA00023277"/>
    </source>
</evidence>
<dbReference type="GO" id="GO:0016811">
    <property type="term" value="F:hydrolase activity, acting on carbon-nitrogen (but not peptide) bonds, in linear amides"/>
    <property type="evidence" value="ECO:0007669"/>
    <property type="project" value="UniProtKB-UniRule"/>
</dbReference>
<evidence type="ECO:0000256" key="1">
    <source>
        <dbReference type="ARBA" id="ARBA00001946"/>
    </source>
</evidence>
<dbReference type="HAMAP" id="MF_01246">
    <property type="entry name" value="COD"/>
    <property type="match status" value="1"/>
</dbReference>
<comment type="cofactor">
    <cofactor evidence="1 6">
        <name>Mg(2+)</name>
        <dbReference type="ChEBI" id="CHEBI:18420"/>
    </cofactor>
</comment>
<evidence type="ECO:0000256" key="3">
    <source>
        <dbReference type="ARBA" id="ARBA00022801"/>
    </source>
</evidence>
<dbReference type="GeneID" id="95571670"/>
<comment type="function">
    <text evidence="6">Probably catalyzes the deacetylation of acetylated carbohydrates an important step in the degradation of oligosaccharides.</text>
</comment>
<evidence type="ECO:0000256" key="2">
    <source>
        <dbReference type="ARBA" id="ARBA00022723"/>
    </source>
</evidence>
<dbReference type="SUPFAM" id="SSF88713">
    <property type="entry name" value="Glycoside hydrolase/deacetylase"/>
    <property type="match status" value="1"/>
</dbReference>
<dbReference type="RefSeq" id="WP_008081839.1">
    <property type="nucleotide sequence ID" value="NZ_AEVT01000132.1"/>
</dbReference>
<dbReference type="GO" id="GO:0019213">
    <property type="term" value="F:deacetylase activity"/>
    <property type="evidence" value="ECO:0007669"/>
    <property type="project" value="TreeGrafter"/>
</dbReference>
<dbReference type="InterPro" id="IPR006879">
    <property type="entry name" value="YdjC-like"/>
</dbReference>
<dbReference type="NCBIfam" id="NF002559">
    <property type="entry name" value="PRK02134.1"/>
    <property type="match status" value="1"/>
</dbReference>
<evidence type="ECO:0000256" key="6">
    <source>
        <dbReference type="HAMAP-Rule" id="MF_01246"/>
    </source>
</evidence>
<comment type="similarity">
    <text evidence="6">Belongs to the YdjC deacetylase family.</text>
</comment>
<reference evidence="7 8" key="1">
    <citation type="journal article" date="2012" name="Int. J. Syst. Evol. Microbiol.">
        <title>Vibrio caribbeanicus sp. nov., isolated from the marine sponge Scleritoderma cyanea.</title>
        <authorList>
            <person name="Hoffmann M."/>
            <person name="Monday S.R."/>
            <person name="Allard M.W."/>
            <person name="Strain E.A."/>
            <person name="Whittaker P."/>
            <person name="Naum M."/>
            <person name="McCarthy P.J."/>
            <person name="Lopez J.V."/>
            <person name="Fischer M."/>
            <person name="Brown E.W."/>
        </authorList>
    </citation>
    <scope>NUCLEOTIDE SEQUENCE [LARGE SCALE GENOMIC DNA]</scope>
    <source>
        <strain evidence="8">DSMZ 21326</strain>
    </source>
</reference>
<evidence type="ECO:0000313" key="7">
    <source>
        <dbReference type="EMBL" id="EGA67815.1"/>
    </source>
</evidence>
<keyword evidence="2 6" id="KW-0479">Metal-binding</keyword>
<feature type="binding site" evidence="6">
    <location>
        <position position="59"/>
    </location>
    <ligand>
        <name>Mg(2+)</name>
        <dbReference type="ChEBI" id="CHEBI:18420"/>
    </ligand>
</feature>
<comment type="caution">
    <text evidence="7">The sequence shown here is derived from an EMBL/GenBank/DDBJ whole genome shotgun (WGS) entry which is preliminary data.</text>
</comment>
<keyword evidence="3 6" id="KW-0378">Hydrolase</keyword>
<dbReference type="Gene3D" id="3.20.20.370">
    <property type="entry name" value="Glycoside hydrolase/deacetylase"/>
    <property type="match status" value="1"/>
</dbReference>
<feature type="binding site" evidence="6">
    <location>
        <position position="122"/>
    </location>
    <ligand>
        <name>Mg(2+)</name>
        <dbReference type="ChEBI" id="CHEBI:18420"/>
    </ligand>
</feature>
<dbReference type="EMBL" id="AEVT01000132">
    <property type="protein sequence ID" value="EGA67815.1"/>
    <property type="molecule type" value="Genomic_DNA"/>
</dbReference>
<dbReference type="Pfam" id="PF04794">
    <property type="entry name" value="YdjC"/>
    <property type="match status" value="1"/>
</dbReference>
<dbReference type="eggNOG" id="COG3394">
    <property type="taxonomic scope" value="Bacteria"/>
</dbReference>
<organism evidence="7 8">
    <name type="scientific">Vibrio sinaloensis DSM 21326</name>
    <dbReference type="NCBI Taxonomy" id="945550"/>
    <lineage>
        <taxon>Bacteria</taxon>
        <taxon>Pseudomonadati</taxon>
        <taxon>Pseudomonadota</taxon>
        <taxon>Gammaproteobacteria</taxon>
        <taxon>Vibrionales</taxon>
        <taxon>Vibrionaceae</taxon>
        <taxon>Vibrio</taxon>
        <taxon>Vibrio oreintalis group</taxon>
    </lineage>
</organism>
<dbReference type="PANTHER" id="PTHR31609">
    <property type="entry name" value="YDJC DEACETYLASE FAMILY MEMBER"/>
    <property type="match status" value="1"/>
</dbReference>
<gene>
    <name evidence="7" type="ORF">VISI1226_22575</name>
</gene>
<dbReference type="Proteomes" id="UP000006228">
    <property type="component" value="Unassembled WGS sequence"/>
</dbReference>
<dbReference type="AlphaFoldDB" id="E8MDU2"/>
<accession>E8MDU2</accession>
<dbReference type="GO" id="GO:0000272">
    <property type="term" value="P:polysaccharide catabolic process"/>
    <property type="evidence" value="ECO:0007669"/>
    <property type="project" value="InterPro"/>
</dbReference>
<proteinExistence type="inferred from homology"/>
<name>E8MDU2_PHOS4</name>
<dbReference type="PANTHER" id="PTHR31609:SF1">
    <property type="entry name" value="CARBOHYDRATE DEACETYLASE"/>
    <property type="match status" value="1"/>
</dbReference>
<dbReference type="InterPro" id="IPR022948">
    <property type="entry name" value="COD_ChbG_bac"/>
</dbReference>